<reference evidence="1 2" key="1">
    <citation type="journal article" date="2014" name="Arch. Virol.">
        <title>Complete genome sequence of Tunisvirus, a new member of the proposed family Marseilleviridae.</title>
        <authorList>
            <person name="Aherfi S."/>
            <person name="Boughalmi M."/>
            <person name="Pagnier I."/>
            <person name="Fournous G."/>
            <person name="La Scola B."/>
            <person name="Raoult D."/>
            <person name="Colson P."/>
        </authorList>
    </citation>
    <scope>NUCLEOTIDE SEQUENCE [LARGE SCALE GENOMIC DNA]</scope>
    <source>
        <strain evidence="1 2">U484</strain>
    </source>
</reference>
<keyword evidence="2" id="KW-1185">Reference proteome</keyword>
<protein>
    <submittedName>
        <fullName evidence="1">MORN repeat containing protein</fullName>
    </submittedName>
</protein>
<sequence length="134" mass="15313">MSSTKIVRTNDGSFRIIKTKKIYDFSGKVTLKKRVERYNERAERHGNTDLFFGGVINSSTPYANGKIHGKQRVWFHNGKLASVTDYVNGKEHGIHTAFNTDGSLFCKLKYQNGELFVGEESWEGVPDKPRDKQR</sequence>
<accession>V9SDN5</accession>
<organism evidence="1 2">
    <name type="scientific">Tunisvirus fontaine2</name>
    <dbReference type="NCBI Taxonomy" id="1421067"/>
    <lineage>
        <taxon>Viruses</taxon>
        <taxon>Varidnaviria</taxon>
        <taxon>Bamfordvirae</taxon>
        <taxon>Nucleocytoviricota</taxon>
        <taxon>Megaviricetes</taxon>
        <taxon>Pimascovirales</taxon>
        <taxon>Pimascovirales incertae sedis</taxon>
        <taxon>Marseilleviridae</taxon>
        <taxon>Losannavirus</taxon>
        <taxon>Losannavirus tunisense</taxon>
    </lineage>
</organism>
<dbReference type="SUPFAM" id="SSF82185">
    <property type="entry name" value="Histone H3 K4-specific methyltransferase SET7/9 N-terminal domain"/>
    <property type="match status" value="1"/>
</dbReference>
<evidence type="ECO:0000313" key="1">
    <source>
        <dbReference type="EMBL" id="AHC55008.1"/>
    </source>
</evidence>
<dbReference type="Gene3D" id="2.20.110.10">
    <property type="entry name" value="Histone H3 K4-specific methyltransferase SET7/9 N-terminal domain"/>
    <property type="match status" value="1"/>
</dbReference>
<evidence type="ECO:0000313" key="2">
    <source>
        <dbReference type="Proteomes" id="UP000232615"/>
    </source>
</evidence>
<dbReference type="EMBL" id="KF483846">
    <property type="protein sequence ID" value="AHC55008.1"/>
    <property type="molecule type" value="Genomic_DNA"/>
</dbReference>
<name>V9SDN5_9VIRU</name>
<dbReference type="Proteomes" id="UP000232615">
    <property type="component" value="Segment"/>
</dbReference>
<proteinExistence type="predicted"/>
<gene>
    <name evidence="1" type="ORF">TNS_ORF290</name>
</gene>